<dbReference type="RefSeq" id="WP_353063805.1">
    <property type="nucleotide sequence ID" value="NZ_CP132942.1"/>
</dbReference>
<name>A0AAU7ZPU7_9BACT</name>
<dbReference type="Pfam" id="PF20308">
    <property type="entry name" value="TPR-S"/>
    <property type="match status" value="1"/>
</dbReference>
<organism evidence="1">
    <name type="scientific">Tunturiibacter psychrotolerans</name>
    <dbReference type="NCBI Taxonomy" id="3069686"/>
    <lineage>
        <taxon>Bacteria</taxon>
        <taxon>Pseudomonadati</taxon>
        <taxon>Acidobacteriota</taxon>
        <taxon>Terriglobia</taxon>
        <taxon>Terriglobales</taxon>
        <taxon>Acidobacteriaceae</taxon>
        <taxon>Tunturiibacter</taxon>
    </lineage>
</organism>
<reference evidence="1" key="1">
    <citation type="submission" date="2023-08" db="EMBL/GenBank/DDBJ databases">
        <authorList>
            <person name="Messyasz A."/>
            <person name="Mannisto M.K."/>
            <person name="Kerkhof L.J."/>
            <person name="Haggblom M."/>
        </authorList>
    </citation>
    <scope>NUCLEOTIDE SEQUENCE</scope>
    <source>
        <strain evidence="1">X5P6</strain>
    </source>
</reference>
<evidence type="ECO:0000313" key="1">
    <source>
        <dbReference type="EMBL" id="XCB32963.1"/>
    </source>
</evidence>
<dbReference type="AlphaFoldDB" id="A0AAU7ZPU7"/>
<dbReference type="SUPFAM" id="SSF48452">
    <property type="entry name" value="TPR-like"/>
    <property type="match status" value="1"/>
</dbReference>
<dbReference type="EMBL" id="CP132942">
    <property type="protein sequence ID" value="XCB32963.1"/>
    <property type="molecule type" value="Genomic_DNA"/>
</dbReference>
<reference evidence="1" key="2">
    <citation type="journal article" date="2024" name="Environ. Microbiol.">
        <title>Genome analysis and description of Tunturibacter gen. nov. expands the diversity of Terriglobia in tundra soils.</title>
        <authorList>
            <person name="Messyasz A."/>
            <person name="Mannisto M.K."/>
            <person name="Kerkhof L.J."/>
            <person name="Haggblom M.M."/>
        </authorList>
    </citation>
    <scope>NUCLEOTIDE SEQUENCE</scope>
    <source>
        <strain evidence="1">X5P6</strain>
    </source>
</reference>
<sequence length="682" mass="75844">MPFGKVDVRVDEISKPIRVDFNKIYTELLEPALREAGCDPSRADSQATAGDIRTDMFFDLVTADLVLADLSIPNPNVYYELGIRDGVCARGVFIVQGGWTVNRPFDVASDRSFSYKGDLFLIDDSNSGPNTNNIDVSAEVQRLAEEFRKAFASESQATGSPLYSHLPGLRQVDWENIDTSKSHFFGTLERDWEERVRIAQELQRPGNIITLAQGAPTRIHRAKILSRAARSLIGLCQFAAAEEVLTEILHLAPDDVEAQLQLGVVLNSRGETERAESQMRAILSKHETNPEAGMVLGDVYRMLWYMQWKNGHNVSECRERARDSSRLLVAAIRSYLDVQSRHPDEYLSGYNALLLIAVFKKLFPRIELPHPPIFDREELSVVVRYAARGAGENAEVTGDYDTQFWSAVALSGLELLNDNKDAVLHGIRDACAVPSATLFYLRSFMHRLVLLESLNFKMDIISEAITIVQAKLDSKRQRTTWGKVIVFYGYPIDKLNSLDPRFPSSSVPAVNDKIKEALTTWEVGKGDLAICGTATEGDVMFAEDCLDRGAHVRLLVLEPTPGELAAGFKNPALGEWTTRAYALVEHPGTEVWYHKEELGDAVDPAHLPGRQNRWILNTARMEGGNARGDNGLYGVFLWNGGMDVDNSQDPSFFVAELRRANPYKGGILAINPCALISDKPSS</sequence>
<dbReference type="InterPro" id="IPR046880">
    <property type="entry name" value="TPR-S"/>
</dbReference>
<accession>A0AAU7ZPU7</accession>
<proteinExistence type="predicted"/>
<protein>
    <submittedName>
        <fullName evidence="1">Tetratricopeptide repeat protein</fullName>
    </submittedName>
</protein>
<dbReference type="Gene3D" id="1.25.40.10">
    <property type="entry name" value="Tetratricopeptide repeat domain"/>
    <property type="match status" value="1"/>
</dbReference>
<gene>
    <name evidence="1" type="ORF">RBB77_21485</name>
</gene>
<dbReference type="KEGG" id="tpsc:RBB77_21485"/>
<dbReference type="InterPro" id="IPR011990">
    <property type="entry name" value="TPR-like_helical_dom_sf"/>
</dbReference>